<accession>A0A1C4XGK8</accession>
<dbReference type="Pfam" id="PF13676">
    <property type="entry name" value="TIR_2"/>
    <property type="match status" value="1"/>
</dbReference>
<keyword evidence="4" id="KW-1185">Reference proteome</keyword>
<dbReference type="Gene3D" id="1.25.40.10">
    <property type="entry name" value="Tetratricopeptide repeat domain"/>
    <property type="match status" value="2"/>
</dbReference>
<reference evidence="4" key="1">
    <citation type="submission" date="2016-06" db="EMBL/GenBank/DDBJ databases">
        <authorList>
            <person name="Varghese N."/>
            <person name="Submissions Spin"/>
        </authorList>
    </citation>
    <scope>NUCLEOTIDE SEQUENCE [LARGE SCALE GENOMIC DNA]</scope>
    <source>
        <strain evidence="4">DSM 44875</strain>
    </source>
</reference>
<dbReference type="Gene3D" id="3.40.50.300">
    <property type="entry name" value="P-loop containing nucleotide triphosphate hydrolases"/>
    <property type="match status" value="1"/>
</dbReference>
<gene>
    <name evidence="3" type="ORF">GA0070607_5231</name>
</gene>
<evidence type="ECO:0000313" key="4">
    <source>
        <dbReference type="Proteomes" id="UP000198243"/>
    </source>
</evidence>
<feature type="domain" description="TIR" evidence="2">
    <location>
        <begin position="11"/>
        <end position="145"/>
    </location>
</feature>
<dbReference type="EMBL" id="LT607412">
    <property type="protein sequence ID" value="SCF07660.1"/>
    <property type="molecule type" value="Genomic_DNA"/>
</dbReference>
<dbReference type="InterPro" id="IPR053137">
    <property type="entry name" value="NLR-like"/>
</dbReference>
<evidence type="ECO:0000313" key="3">
    <source>
        <dbReference type="EMBL" id="SCF07660.1"/>
    </source>
</evidence>
<dbReference type="SUPFAM" id="SSF52200">
    <property type="entry name" value="Toll/Interleukin receptor TIR domain"/>
    <property type="match status" value="1"/>
</dbReference>
<proteinExistence type="predicted"/>
<dbReference type="PROSITE" id="PS50104">
    <property type="entry name" value="TIR"/>
    <property type="match status" value="1"/>
</dbReference>
<dbReference type="InterPro" id="IPR011990">
    <property type="entry name" value="TPR-like_helical_dom_sf"/>
</dbReference>
<dbReference type="InterPro" id="IPR035897">
    <property type="entry name" value="Toll_tir_struct_dom_sf"/>
</dbReference>
<evidence type="ECO:0000256" key="1">
    <source>
        <dbReference type="SAM" id="MobiDB-lite"/>
    </source>
</evidence>
<dbReference type="InterPro" id="IPR000157">
    <property type="entry name" value="TIR_dom"/>
</dbReference>
<dbReference type="SUPFAM" id="SSF52540">
    <property type="entry name" value="P-loop containing nucleoside triphosphate hydrolases"/>
    <property type="match status" value="1"/>
</dbReference>
<feature type="region of interest" description="Disordered" evidence="1">
    <location>
        <begin position="148"/>
        <end position="167"/>
    </location>
</feature>
<dbReference type="GO" id="GO:0007165">
    <property type="term" value="P:signal transduction"/>
    <property type="evidence" value="ECO:0007669"/>
    <property type="project" value="InterPro"/>
</dbReference>
<dbReference type="NCBIfam" id="NF040586">
    <property type="entry name" value="FxSxx_TPR"/>
    <property type="match status" value="1"/>
</dbReference>
<feature type="region of interest" description="Disordered" evidence="1">
    <location>
        <begin position="823"/>
        <end position="847"/>
    </location>
</feature>
<evidence type="ECO:0000259" key="2">
    <source>
        <dbReference type="PROSITE" id="PS50104"/>
    </source>
</evidence>
<organism evidence="3 4">
    <name type="scientific">Micromonospora coriariae</name>
    <dbReference type="NCBI Taxonomy" id="285665"/>
    <lineage>
        <taxon>Bacteria</taxon>
        <taxon>Bacillati</taxon>
        <taxon>Actinomycetota</taxon>
        <taxon>Actinomycetes</taxon>
        <taxon>Micromonosporales</taxon>
        <taxon>Micromonosporaceae</taxon>
        <taxon>Micromonospora</taxon>
    </lineage>
</organism>
<dbReference type="Pfam" id="PF13424">
    <property type="entry name" value="TPR_12"/>
    <property type="match status" value="1"/>
</dbReference>
<dbReference type="PANTHER" id="PTHR46082">
    <property type="entry name" value="ATP/GTP-BINDING PROTEIN-RELATED"/>
    <property type="match status" value="1"/>
</dbReference>
<dbReference type="Proteomes" id="UP000198243">
    <property type="component" value="Chromosome I"/>
</dbReference>
<protein>
    <submittedName>
        <fullName evidence="3">Tetratricopeptide repeat-containing protein</fullName>
    </submittedName>
</protein>
<sequence length="847" mass="93099">MDCVNVSPTADPVDVFVSYAGPDRPWAEWVAHQLLTAGYSVELDVWNWSVGSNAVLNMDGALNRARRVVALYSAAYFERNRFSLDEWTAVLAERPDAHGRRRLVPVRVEAVNPPTILAPLVYGDLFGLDEQHALEVLLKAVEGVAGKPSTSPHFPGRRAFSGGDGPRRPGTYPAVWNVPHRHPAFTGREAALASLRERLTSGDRAVVQALHGWGGVGKTQVAIEYAHLFGGAYELVWWIDAERPDLIGEQISALAVAAGWVDPETIVTTALTTTMQRLRAVSRWLMIFDNAESAEHLASWLPPQNGHVIITSRSSTFADVAIPVELDVFTRSESITLLRQYLPLLGDREADRLAHALGDLPLGLAQAGGLIVETKMTVPEYLAELDVRAAMVLAESKPASYTAPLAAAVQLSTSQLRTEDPAAFQLLNLCAYLAPEPIPLDWFTAAGADALDEPLATVVTARLAFRLSLRRLARVGLARLTDDGMQLHRLTQAVLRDQGTPQECEMARQRVEGLIASVEPDNDGSDPASWPAWATLLPHLLTLDPATAGRRVWTVACNALYYLVMRGEYQTALSLAEAWHRHWLAAAGPDDRHVLWAANQVATAHHRLGHHEQARRLNEDTLSRHSRALGDDHSNTLTSANNLAVNLAALGDHERARQLNEDTLNRRRRALGDDHPDTLRSANNLAINLAASGDHERARQLNEDTLNRRRRVLGDDHPDTLSAANNLAVNLTALGEDEQARQLDEDTLNRRRRVLGDDHPDTLSAANNLAYDLTVLGHHEQARQLNEDTLNRRRRVLGTNHPDTLKSAAGLAINLAALGDDERSRQLTDQISTQRRRVPEGDALESP</sequence>
<dbReference type="InterPro" id="IPR027417">
    <property type="entry name" value="P-loop_NTPase"/>
</dbReference>
<dbReference type="Pfam" id="PF13374">
    <property type="entry name" value="TPR_10"/>
    <property type="match status" value="3"/>
</dbReference>
<name>A0A1C4XGK8_9ACTN</name>
<dbReference type="AlphaFoldDB" id="A0A1C4XGK8"/>
<dbReference type="PANTHER" id="PTHR46082:SF6">
    <property type="entry name" value="AAA+ ATPASE DOMAIN-CONTAINING PROTEIN-RELATED"/>
    <property type="match status" value="1"/>
</dbReference>
<dbReference type="SUPFAM" id="SSF48452">
    <property type="entry name" value="TPR-like"/>
    <property type="match status" value="1"/>
</dbReference>
<dbReference type="Gene3D" id="3.40.50.10140">
    <property type="entry name" value="Toll/interleukin-1 receptor homology (TIR) domain"/>
    <property type="match status" value="1"/>
</dbReference>